<proteinExistence type="predicted"/>
<dbReference type="Pfam" id="PF05380">
    <property type="entry name" value="Peptidase_A17"/>
    <property type="match status" value="1"/>
</dbReference>
<reference evidence="2" key="1">
    <citation type="submission" date="2020-08" db="EMBL/GenBank/DDBJ databases">
        <title>Multicomponent nature underlies the extraordinary mechanical properties of spider dragline silk.</title>
        <authorList>
            <person name="Kono N."/>
            <person name="Nakamura H."/>
            <person name="Mori M."/>
            <person name="Yoshida Y."/>
            <person name="Ohtoshi R."/>
            <person name="Malay A.D."/>
            <person name="Moran D.A.P."/>
            <person name="Tomita M."/>
            <person name="Numata K."/>
            <person name="Arakawa K."/>
        </authorList>
    </citation>
    <scope>NUCLEOTIDE SEQUENCE</scope>
</reference>
<dbReference type="AlphaFoldDB" id="A0A8X6ME95"/>
<name>A0A8X6ME95_NEPPI</name>
<gene>
    <name evidence="2" type="ORF">NPIL_508841</name>
</gene>
<evidence type="ECO:0000313" key="2">
    <source>
        <dbReference type="EMBL" id="GFS48570.1"/>
    </source>
</evidence>
<evidence type="ECO:0000256" key="1">
    <source>
        <dbReference type="SAM" id="MobiDB-lite"/>
    </source>
</evidence>
<accession>A0A8X6ME95</accession>
<organism evidence="2 3">
    <name type="scientific">Nephila pilipes</name>
    <name type="common">Giant wood spider</name>
    <name type="synonym">Nephila maculata</name>
    <dbReference type="NCBI Taxonomy" id="299642"/>
    <lineage>
        <taxon>Eukaryota</taxon>
        <taxon>Metazoa</taxon>
        <taxon>Ecdysozoa</taxon>
        <taxon>Arthropoda</taxon>
        <taxon>Chelicerata</taxon>
        <taxon>Arachnida</taxon>
        <taxon>Araneae</taxon>
        <taxon>Araneomorphae</taxon>
        <taxon>Entelegynae</taxon>
        <taxon>Araneoidea</taxon>
        <taxon>Nephilidae</taxon>
        <taxon>Nephila</taxon>
    </lineage>
</organism>
<evidence type="ECO:0000313" key="3">
    <source>
        <dbReference type="Proteomes" id="UP000887013"/>
    </source>
</evidence>
<dbReference type="InterPro" id="IPR008042">
    <property type="entry name" value="Retrotrans_Pao"/>
</dbReference>
<comment type="caution">
    <text evidence="2">The sequence shown here is derived from an EMBL/GenBank/DDBJ whole genome shotgun (WGS) entry which is preliminary data.</text>
</comment>
<dbReference type="Proteomes" id="UP000887013">
    <property type="component" value="Unassembled WGS sequence"/>
</dbReference>
<keyword evidence="3" id="KW-1185">Reference proteome</keyword>
<dbReference type="OrthoDB" id="8057024at2759"/>
<feature type="region of interest" description="Disordered" evidence="1">
    <location>
        <begin position="95"/>
        <end position="127"/>
    </location>
</feature>
<dbReference type="EMBL" id="BMAW01091219">
    <property type="protein sequence ID" value="GFS48570.1"/>
    <property type="molecule type" value="Genomic_DNA"/>
</dbReference>
<sequence length="151" mass="16393">MTCQLVQTRSRVAPIKPMTVPCLELMACNIGVRLAHSTKKGLGMKNLTTYYWSDSVRKSNLFVKGEASVPAVSIQPEETAKACFTDWVKDSGHGEGIPYANLPNAPGDPALRNSTPNDPGSGKRVIVNPTTVDGRVLKTKSERIVKQVLKD</sequence>
<protein>
    <submittedName>
        <fullName evidence="2">Uncharacterized protein</fullName>
    </submittedName>
</protein>